<evidence type="ECO:0000256" key="6">
    <source>
        <dbReference type="SAM" id="Phobius"/>
    </source>
</evidence>
<dbReference type="Pfam" id="PF03631">
    <property type="entry name" value="Virul_fac_BrkB"/>
    <property type="match status" value="1"/>
</dbReference>
<evidence type="ECO:0000256" key="1">
    <source>
        <dbReference type="ARBA" id="ARBA00004651"/>
    </source>
</evidence>
<dbReference type="PANTHER" id="PTHR30213">
    <property type="entry name" value="INNER MEMBRANE PROTEIN YHJD"/>
    <property type="match status" value="1"/>
</dbReference>
<dbReference type="NCBIfam" id="TIGR00765">
    <property type="entry name" value="yihY_not_rbn"/>
    <property type="match status" value="1"/>
</dbReference>
<evidence type="ECO:0000313" key="10">
    <source>
        <dbReference type="Proteomes" id="UP000057043"/>
    </source>
</evidence>
<feature type="transmembrane region" description="Helical" evidence="6">
    <location>
        <begin position="52"/>
        <end position="73"/>
    </location>
</feature>
<dbReference type="EMBL" id="LGFT01000039">
    <property type="protein sequence ID" value="KUK43970.1"/>
    <property type="molecule type" value="Genomic_DNA"/>
</dbReference>
<feature type="transmembrane region" description="Helical" evidence="6">
    <location>
        <begin position="131"/>
        <end position="150"/>
    </location>
</feature>
<evidence type="ECO:0000256" key="4">
    <source>
        <dbReference type="ARBA" id="ARBA00022989"/>
    </source>
</evidence>
<dbReference type="Proteomes" id="UP000057043">
    <property type="component" value="Unassembled WGS sequence"/>
</dbReference>
<keyword evidence="3 6" id="KW-0812">Transmembrane</keyword>
<reference evidence="8" key="1">
    <citation type="journal article" date="2015" name="MBio">
        <title>Genome-resolved metagenomic analysis reveals roles for candidate phyla and other microbial community members in biogeochemical transformations in oil reservoirs.</title>
        <authorList>
            <person name="Hu P."/>
            <person name="Tom L."/>
            <person name="Singh A."/>
            <person name="Thomas B.C."/>
            <person name="Baker B.J."/>
            <person name="Piceno Y.M."/>
            <person name="Andersen G.L."/>
            <person name="Banfield J.F."/>
        </authorList>
    </citation>
    <scope>NUCLEOTIDE SEQUENCE [LARGE SCALE GENOMIC DNA]</scope>
    <source>
        <strain evidence="8">56_747</strain>
    </source>
</reference>
<comment type="subcellular location">
    <subcellularLocation>
        <location evidence="1">Cell membrane</location>
        <topology evidence="1">Multi-pass membrane protein</topology>
    </subcellularLocation>
</comment>
<protein>
    <submittedName>
        <fullName evidence="8">YihY family protein</fullName>
    </submittedName>
</protein>
<reference evidence="9 10" key="2">
    <citation type="journal article" date="2015" name="MBio">
        <title>Genome-Resolved Metagenomic Analysis Reveals Roles for Candidate Phyla and Other Microbial Community Members in Biogeochemical Transformations in Oil Reservoirs.</title>
        <authorList>
            <person name="Hu P."/>
            <person name="Tom L."/>
            <person name="Singh A."/>
            <person name="Thomas B.C."/>
            <person name="Baker B.J."/>
            <person name="Piceno Y.M."/>
            <person name="Andersen G.L."/>
            <person name="Banfield J.F."/>
        </authorList>
    </citation>
    <scope>NUCLEOTIDE SEQUENCE [LARGE SCALE GENOMIC DNA]</scope>
    <source>
        <strain evidence="7">57_489</strain>
    </source>
</reference>
<proteinExistence type="predicted"/>
<evidence type="ECO:0000256" key="2">
    <source>
        <dbReference type="ARBA" id="ARBA00022475"/>
    </source>
</evidence>
<feature type="transmembrane region" description="Helical" evidence="6">
    <location>
        <begin position="171"/>
        <end position="196"/>
    </location>
</feature>
<accession>A0A101IJ52</accession>
<keyword evidence="5 6" id="KW-0472">Membrane</keyword>
<comment type="caution">
    <text evidence="8">The sequence shown here is derived from an EMBL/GenBank/DDBJ whole genome shotgun (WGS) entry which is preliminary data.</text>
</comment>
<dbReference type="AlphaFoldDB" id="A0A101IJ52"/>
<evidence type="ECO:0000313" key="9">
    <source>
        <dbReference type="Proteomes" id="UP000053961"/>
    </source>
</evidence>
<dbReference type="PATRIC" id="fig|301375.6.peg.230"/>
<evidence type="ECO:0000313" key="8">
    <source>
        <dbReference type="EMBL" id="KUK96182.1"/>
    </source>
</evidence>
<organism evidence="8 9">
    <name type="scientific">Methanothrix harundinacea</name>
    <dbReference type="NCBI Taxonomy" id="301375"/>
    <lineage>
        <taxon>Archaea</taxon>
        <taxon>Methanobacteriati</taxon>
        <taxon>Methanobacteriota</taxon>
        <taxon>Stenosarchaea group</taxon>
        <taxon>Methanomicrobia</taxon>
        <taxon>Methanotrichales</taxon>
        <taxon>Methanotrichaceae</taxon>
        <taxon>Methanothrix</taxon>
    </lineage>
</organism>
<sequence>MTDKLGRGAEERARDLYLWADDFSRGALGISIHALRSFNEARAMEAAAAISYYALFALFPLLIILVVVSSSLLQNQNFQDQILNMVGEFLPPGEELARESMNRILELGSFPPAQEILRENIQQVLDLRVPVGFGAIFGLIWASTSVFTALGRNINRAWQGASRRNLLKWRLIGLAMAGTLLTGLLILSLILSGLFGLISRIQPHYEVWYLKALSELIPMLLIFIMAYLLYLWAPDAEVGWPEAGWGASVAAISWEVSKVSFSWYIESGLARHQLVYGSLGTVVVLMLWVYLSGAIILYGAHLSATIGKRRRRLAEEELEKKKKGLNGRGPE</sequence>
<feature type="transmembrane region" description="Helical" evidence="6">
    <location>
        <begin position="216"/>
        <end position="233"/>
    </location>
</feature>
<name>A0A101IJ52_9EURY</name>
<gene>
    <name evidence="7" type="ORF">XD72_1657</name>
    <name evidence="8" type="ORF">XE07_1294</name>
</gene>
<dbReference type="GO" id="GO:0005886">
    <property type="term" value="C:plasma membrane"/>
    <property type="evidence" value="ECO:0007669"/>
    <property type="project" value="UniProtKB-SubCell"/>
</dbReference>
<dbReference type="Proteomes" id="UP000053961">
    <property type="component" value="Unassembled WGS sequence"/>
</dbReference>
<feature type="transmembrane region" description="Helical" evidence="6">
    <location>
        <begin position="277"/>
        <end position="302"/>
    </location>
</feature>
<dbReference type="InterPro" id="IPR017039">
    <property type="entry name" value="Virul_fac_BrkB"/>
</dbReference>
<feature type="transmembrane region" description="Helical" evidence="6">
    <location>
        <begin position="245"/>
        <end position="265"/>
    </location>
</feature>
<evidence type="ECO:0000313" key="7">
    <source>
        <dbReference type="EMBL" id="KUK43970.1"/>
    </source>
</evidence>
<evidence type="ECO:0000256" key="5">
    <source>
        <dbReference type="ARBA" id="ARBA00023136"/>
    </source>
</evidence>
<keyword evidence="4 6" id="KW-1133">Transmembrane helix</keyword>
<keyword evidence="2" id="KW-1003">Cell membrane</keyword>
<evidence type="ECO:0000256" key="3">
    <source>
        <dbReference type="ARBA" id="ARBA00022692"/>
    </source>
</evidence>
<dbReference type="PANTHER" id="PTHR30213:SF0">
    <property type="entry name" value="UPF0761 MEMBRANE PROTEIN YIHY"/>
    <property type="match status" value="1"/>
</dbReference>
<dbReference type="PIRSF" id="PIRSF035875">
    <property type="entry name" value="RNase_BN"/>
    <property type="match status" value="1"/>
</dbReference>
<dbReference type="EMBL" id="LGHB01000018">
    <property type="protein sequence ID" value="KUK96182.1"/>
    <property type="molecule type" value="Genomic_DNA"/>
</dbReference>